<name>Q01U46_SOLUE</name>
<dbReference type="GO" id="GO:0009279">
    <property type="term" value="C:cell outer membrane"/>
    <property type="evidence" value="ECO:0007669"/>
    <property type="project" value="UniProtKB-SubCell"/>
</dbReference>
<dbReference type="Pfam" id="PF13620">
    <property type="entry name" value="CarboxypepD_reg"/>
    <property type="match status" value="1"/>
</dbReference>
<dbReference type="AlphaFoldDB" id="Q01U46"/>
<dbReference type="SUPFAM" id="SSF56935">
    <property type="entry name" value="Porins"/>
    <property type="match status" value="1"/>
</dbReference>
<gene>
    <name evidence="6" type="ordered locus">Acid_5882</name>
</gene>
<keyword evidence="3" id="KW-0998">Cell outer membrane</keyword>
<evidence type="ECO:0000256" key="2">
    <source>
        <dbReference type="ARBA" id="ARBA00023136"/>
    </source>
</evidence>
<dbReference type="InterPro" id="IPR036942">
    <property type="entry name" value="Beta-barrel_TonB_sf"/>
</dbReference>
<protein>
    <submittedName>
        <fullName evidence="6">Cna B domain protein</fullName>
    </submittedName>
</protein>
<dbReference type="SUPFAM" id="SSF49452">
    <property type="entry name" value="Starch-binding domain-like"/>
    <property type="match status" value="1"/>
</dbReference>
<dbReference type="InterPro" id="IPR057601">
    <property type="entry name" value="Oar-like_b-barrel"/>
</dbReference>
<dbReference type="STRING" id="234267.Acid_5882"/>
<dbReference type="KEGG" id="sus:Acid_5882"/>
<proteinExistence type="predicted"/>
<organism evidence="6">
    <name type="scientific">Solibacter usitatus (strain Ellin6076)</name>
    <dbReference type="NCBI Taxonomy" id="234267"/>
    <lineage>
        <taxon>Bacteria</taxon>
        <taxon>Pseudomonadati</taxon>
        <taxon>Acidobacteriota</taxon>
        <taxon>Terriglobia</taxon>
        <taxon>Bryobacterales</taxon>
        <taxon>Solibacteraceae</taxon>
        <taxon>Candidatus Solibacter</taxon>
    </lineage>
</organism>
<evidence type="ECO:0000313" key="6">
    <source>
        <dbReference type="EMBL" id="ABJ86824.1"/>
    </source>
</evidence>
<dbReference type="Gene3D" id="2.40.170.20">
    <property type="entry name" value="TonB-dependent receptor, beta-barrel domain"/>
    <property type="match status" value="1"/>
</dbReference>
<comment type="subcellular location">
    <subcellularLocation>
        <location evidence="1">Cell outer membrane</location>
    </subcellularLocation>
</comment>
<feature type="compositionally biased region" description="Gly residues" evidence="4">
    <location>
        <begin position="874"/>
        <end position="920"/>
    </location>
</feature>
<accession>Q01U46</accession>
<feature type="region of interest" description="Disordered" evidence="4">
    <location>
        <begin position="866"/>
        <end position="922"/>
    </location>
</feature>
<dbReference type="GO" id="GO:0030246">
    <property type="term" value="F:carbohydrate binding"/>
    <property type="evidence" value="ECO:0007669"/>
    <property type="project" value="InterPro"/>
</dbReference>
<feature type="compositionally biased region" description="Gly residues" evidence="4">
    <location>
        <begin position="965"/>
        <end position="982"/>
    </location>
</feature>
<dbReference type="eggNOG" id="COG4771">
    <property type="taxonomic scope" value="Bacteria"/>
</dbReference>
<evidence type="ECO:0000256" key="4">
    <source>
        <dbReference type="SAM" id="MobiDB-lite"/>
    </source>
</evidence>
<evidence type="ECO:0000256" key="3">
    <source>
        <dbReference type="ARBA" id="ARBA00023237"/>
    </source>
</evidence>
<dbReference type="Gene3D" id="2.60.40.1120">
    <property type="entry name" value="Carboxypeptidase-like, regulatory domain"/>
    <property type="match status" value="1"/>
</dbReference>
<keyword evidence="2" id="KW-0472">Membrane</keyword>
<sequence>MAQTGTGTIRGVMTDDSGAVIPAANVALTGKGVAKTAQTQADGTYTFPNLVPGQYNVKVAFPGFAPVNKQVNVTAGNNLDVPIQMVVAAEKQEITVAEQATTTLSVEPDNNATALVLRGEDLAALPDDPDDLSDALQALAGPGAGPNGGSIYIDGFSGGQLPPKESIREIRINQNPFSAEYDKLGFGRIEILTKPGTDKVRGSLGFNDSDGIFNSRNPISTNKPDFSSRMFSGNIGGPAGKHASFFMDFNRRQITDNALVDAVYVDPNTLLQSRIQEAVVTPNTRTTLAPRFDYQLSTNNTLVARFEYGWNSRENQGVGGYRLPAPYADTAYNSTGNQQNLMLTETWIVNPKIVNETRFQYSRNYSDQIGNLLPQVNVSGAFTIGGANEGNNFDTRHHFELQNNTSILHGAHTVRYGFRGRRESDASESPSGFGGSFYFDGGSAPVLDASNNIVKDANGNPVLTSLSAVDQYTRTLMLQKAGFTPSQIRALGGGASQFNIDAGNAYSSIVQYDLGFFAQDDWRLRPNLTLSYGLRYEWQTNISDHGDIAPRFGFAWAPGTAKNGRQKTVIRGGFGMFYDRVNESLIERAFLLNGVNQLSYTVTNPDTFPNPPSLANLSPAQNSIYRLDPNLRSSYLLQSAIGLERQLPRNTTVAVTYTHTQALHMQQTVPINTPLPGTFISGQPNSGVRPYGLAAGNLFEYESGGVLRQNILMANFNTRFSTKVSLFGNYQFNHSKDLPGTPTDPYNFWQDYGRSSLERRHRFQLIGSVVAPLNIRLSPFVTLQSGSPYDVLLGRDIYGNTLKNARPTFATSSCGNPFDTELGNFCLNPTPGVTDNLVPRNYLTGAGLISFNIRVARTFGFGARRGGNNAMPGDMGGPGGGGGPRGGGMGGPPGGGRGGGGGGMRMGGGGGGRGGMGGGETTEHRYNVTLSVMFNNVLNHYNPGSFIGNLNSPQFGQATGINTGFGGGPGGGGPGGGPGGGSSANNRRVEFQTRFTF</sequence>
<dbReference type="Pfam" id="PF25183">
    <property type="entry name" value="OMP_b-brl_4"/>
    <property type="match status" value="1"/>
</dbReference>
<dbReference type="InParanoid" id="Q01U46"/>
<dbReference type="EMBL" id="CP000473">
    <property type="protein sequence ID" value="ABJ86824.1"/>
    <property type="molecule type" value="Genomic_DNA"/>
</dbReference>
<evidence type="ECO:0000256" key="1">
    <source>
        <dbReference type="ARBA" id="ARBA00004442"/>
    </source>
</evidence>
<reference evidence="6" key="1">
    <citation type="submission" date="2006-10" db="EMBL/GenBank/DDBJ databases">
        <title>Complete sequence of Solibacter usitatus Ellin6076.</title>
        <authorList>
            <consortium name="US DOE Joint Genome Institute"/>
            <person name="Copeland A."/>
            <person name="Lucas S."/>
            <person name="Lapidus A."/>
            <person name="Barry K."/>
            <person name="Detter J.C."/>
            <person name="Glavina del Rio T."/>
            <person name="Hammon N."/>
            <person name="Israni S."/>
            <person name="Dalin E."/>
            <person name="Tice H."/>
            <person name="Pitluck S."/>
            <person name="Thompson L.S."/>
            <person name="Brettin T."/>
            <person name="Bruce D."/>
            <person name="Han C."/>
            <person name="Tapia R."/>
            <person name="Gilna P."/>
            <person name="Schmutz J."/>
            <person name="Larimer F."/>
            <person name="Land M."/>
            <person name="Hauser L."/>
            <person name="Kyrpides N."/>
            <person name="Mikhailova N."/>
            <person name="Janssen P.H."/>
            <person name="Kuske C.R."/>
            <person name="Richardson P."/>
        </authorList>
    </citation>
    <scope>NUCLEOTIDE SEQUENCE</scope>
    <source>
        <strain evidence="6">Ellin6076</strain>
    </source>
</reference>
<evidence type="ECO:0000259" key="5">
    <source>
        <dbReference type="Pfam" id="PF25183"/>
    </source>
</evidence>
<dbReference type="InterPro" id="IPR013784">
    <property type="entry name" value="Carb-bd-like_fold"/>
</dbReference>
<feature type="domain" description="TonB-dependent transporter Oar-like beta-barrel" evidence="5">
    <location>
        <begin position="543"/>
        <end position="862"/>
    </location>
</feature>
<dbReference type="HOGENOM" id="CLU_006298_0_0_0"/>
<feature type="region of interest" description="Disordered" evidence="4">
    <location>
        <begin position="965"/>
        <end position="997"/>
    </location>
</feature>